<comment type="caution">
    <text evidence="1">The sequence shown here is derived from an EMBL/GenBank/DDBJ whole genome shotgun (WGS) entry which is preliminary data.</text>
</comment>
<name>A0ABR2QQ14_9ROSI</name>
<evidence type="ECO:0000313" key="1">
    <source>
        <dbReference type="EMBL" id="KAK9002757.1"/>
    </source>
</evidence>
<proteinExistence type="predicted"/>
<keyword evidence="2" id="KW-1185">Reference proteome</keyword>
<evidence type="ECO:0000313" key="2">
    <source>
        <dbReference type="Proteomes" id="UP001396334"/>
    </source>
</evidence>
<organism evidence="1 2">
    <name type="scientific">Hibiscus sabdariffa</name>
    <name type="common">roselle</name>
    <dbReference type="NCBI Taxonomy" id="183260"/>
    <lineage>
        <taxon>Eukaryota</taxon>
        <taxon>Viridiplantae</taxon>
        <taxon>Streptophyta</taxon>
        <taxon>Embryophyta</taxon>
        <taxon>Tracheophyta</taxon>
        <taxon>Spermatophyta</taxon>
        <taxon>Magnoliopsida</taxon>
        <taxon>eudicotyledons</taxon>
        <taxon>Gunneridae</taxon>
        <taxon>Pentapetalae</taxon>
        <taxon>rosids</taxon>
        <taxon>malvids</taxon>
        <taxon>Malvales</taxon>
        <taxon>Malvaceae</taxon>
        <taxon>Malvoideae</taxon>
        <taxon>Hibiscus</taxon>
    </lineage>
</organism>
<dbReference type="Proteomes" id="UP001396334">
    <property type="component" value="Unassembled WGS sequence"/>
</dbReference>
<reference evidence="1 2" key="1">
    <citation type="journal article" date="2024" name="G3 (Bethesda)">
        <title>Genome assembly of Hibiscus sabdariffa L. provides insights into metabolisms of medicinal natural products.</title>
        <authorList>
            <person name="Kim T."/>
        </authorList>
    </citation>
    <scope>NUCLEOTIDE SEQUENCE [LARGE SCALE GENOMIC DNA]</scope>
    <source>
        <strain evidence="1">TK-2024</strain>
        <tissue evidence="1">Old leaves</tissue>
    </source>
</reference>
<protein>
    <submittedName>
        <fullName evidence="1">Uncharacterized protein</fullName>
    </submittedName>
</protein>
<gene>
    <name evidence="1" type="ORF">V6N11_060338</name>
</gene>
<accession>A0ABR2QQ14</accession>
<sequence>MLEKIPKQIRREKMQPSLLGILAITQAVNELDNLPMSHPPLATSKSVKEPNICIQQVLPQGSKMRNPIIIKYMDKGVIP</sequence>
<dbReference type="EMBL" id="JBBPBN010000034">
    <property type="protein sequence ID" value="KAK9002757.1"/>
    <property type="molecule type" value="Genomic_DNA"/>
</dbReference>